<dbReference type="PIRSF" id="PIRSF016958">
    <property type="entry name" value="DUF858_MeTrfase_lik"/>
    <property type="match status" value="1"/>
</dbReference>
<evidence type="ECO:0000256" key="3">
    <source>
        <dbReference type="ARBA" id="ARBA00022679"/>
    </source>
</evidence>
<keyword evidence="4" id="KW-0949">S-adenosyl-L-methionine</keyword>
<accession>A0ABR1F7Q0</accession>
<dbReference type="PANTHER" id="PTHR12753:SF0">
    <property type="entry name" value="ALPHA N-TERMINAL PROTEIN METHYLTRANSFERASE 1"/>
    <property type="match status" value="1"/>
</dbReference>
<dbReference type="Proteomes" id="UP001498771">
    <property type="component" value="Unassembled WGS sequence"/>
</dbReference>
<keyword evidence="3" id="KW-0808">Transferase</keyword>
<evidence type="ECO:0000256" key="7">
    <source>
        <dbReference type="ARBA" id="ARBA00043129"/>
    </source>
</evidence>
<evidence type="ECO:0000256" key="1">
    <source>
        <dbReference type="ARBA" id="ARBA00009059"/>
    </source>
</evidence>
<evidence type="ECO:0000256" key="10">
    <source>
        <dbReference type="ARBA" id="ARBA00048167"/>
    </source>
</evidence>
<dbReference type="InterPro" id="IPR008576">
    <property type="entry name" value="MeTrfase_NTM1"/>
</dbReference>
<evidence type="ECO:0000256" key="9">
    <source>
        <dbReference type="ARBA" id="ARBA00047885"/>
    </source>
</evidence>
<dbReference type="Gene3D" id="3.40.50.150">
    <property type="entry name" value="Vaccinia Virus protein VP39"/>
    <property type="match status" value="1"/>
</dbReference>
<organism evidence="11 12">
    <name type="scientific">Myxozyma melibiosi</name>
    <dbReference type="NCBI Taxonomy" id="54550"/>
    <lineage>
        <taxon>Eukaryota</taxon>
        <taxon>Fungi</taxon>
        <taxon>Dikarya</taxon>
        <taxon>Ascomycota</taxon>
        <taxon>Saccharomycotina</taxon>
        <taxon>Lipomycetes</taxon>
        <taxon>Lipomycetales</taxon>
        <taxon>Lipomycetaceae</taxon>
        <taxon>Myxozyma</taxon>
    </lineage>
</organism>
<gene>
    <name evidence="11" type="ORF">BZA70DRAFT_277270</name>
</gene>
<protein>
    <recommendedName>
        <fullName evidence="6">Alpha N-terminal protein methyltransferase 1</fullName>
        <ecNumber evidence="5">2.1.1.244</ecNumber>
    </recommendedName>
    <alternativeName>
        <fullName evidence="7">X-Pro-Lys N-terminal protein methyltransferase 1</fullName>
    </alternativeName>
</protein>
<dbReference type="InterPro" id="IPR029063">
    <property type="entry name" value="SAM-dependent_MTases_sf"/>
</dbReference>
<evidence type="ECO:0000256" key="6">
    <source>
        <dbReference type="ARBA" id="ARBA00039449"/>
    </source>
</evidence>
<dbReference type="Pfam" id="PF05891">
    <property type="entry name" value="Methyltransf_PK"/>
    <property type="match status" value="1"/>
</dbReference>
<dbReference type="GeneID" id="90037935"/>
<comment type="catalytic activity">
    <reaction evidence="10">
        <text>N-terminal L-alanyl-L-prolyl-L-lysyl-[protein] + 3 S-adenosyl-L-methionine = N-terminal N,N,N-trimethyl-L-alanyl-L-prolyl-L-lysyl-[protein] + 3 S-adenosyl-L-homocysteine + 3 H(+)</text>
        <dbReference type="Rhea" id="RHEA:54712"/>
        <dbReference type="Rhea" id="RHEA-COMP:13785"/>
        <dbReference type="Rhea" id="RHEA-COMP:13971"/>
        <dbReference type="ChEBI" id="CHEBI:15378"/>
        <dbReference type="ChEBI" id="CHEBI:57856"/>
        <dbReference type="ChEBI" id="CHEBI:59789"/>
        <dbReference type="ChEBI" id="CHEBI:138057"/>
        <dbReference type="ChEBI" id="CHEBI:138315"/>
        <dbReference type="EC" id="2.1.1.244"/>
    </reaction>
</comment>
<proteinExistence type="inferred from homology"/>
<dbReference type="RefSeq" id="XP_064768900.1">
    <property type="nucleotide sequence ID" value="XM_064912423.1"/>
</dbReference>
<evidence type="ECO:0000256" key="2">
    <source>
        <dbReference type="ARBA" id="ARBA00022603"/>
    </source>
</evidence>
<comment type="similarity">
    <text evidence="1">Belongs to the methyltransferase superfamily. NTM1 family.</text>
</comment>
<reference evidence="11 12" key="1">
    <citation type="submission" date="2024-03" db="EMBL/GenBank/DDBJ databases">
        <title>Genome-scale model development and genomic sequencing of the oleaginous clade Lipomyces.</title>
        <authorList>
            <consortium name="Lawrence Berkeley National Laboratory"/>
            <person name="Czajka J.J."/>
            <person name="Han Y."/>
            <person name="Kim J."/>
            <person name="Mondo S.J."/>
            <person name="Hofstad B.A."/>
            <person name="Robles A."/>
            <person name="Haridas S."/>
            <person name="Riley R."/>
            <person name="LaButti K."/>
            <person name="Pangilinan J."/>
            <person name="Andreopoulos W."/>
            <person name="Lipzen A."/>
            <person name="Yan J."/>
            <person name="Wang M."/>
            <person name="Ng V."/>
            <person name="Grigoriev I.V."/>
            <person name="Spatafora J.W."/>
            <person name="Magnuson J.K."/>
            <person name="Baker S.E."/>
            <person name="Pomraning K.R."/>
        </authorList>
    </citation>
    <scope>NUCLEOTIDE SEQUENCE [LARGE SCALE GENOMIC DNA]</scope>
    <source>
        <strain evidence="11 12">Phaff 52-87</strain>
    </source>
</reference>
<dbReference type="CDD" id="cd02440">
    <property type="entry name" value="AdoMet_MTases"/>
    <property type="match status" value="1"/>
</dbReference>
<evidence type="ECO:0000313" key="11">
    <source>
        <dbReference type="EMBL" id="KAK7205867.1"/>
    </source>
</evidence>
<evidence type="ECO:0000256" key="5">
    <source>
        <dbReference type="ARBA" id="ARBA00039112"/>
    </source>
</evidence>
<dbReference type="SUPFAM" id="SSF53335">
    <property type="entry name" value="S-adenosyl-L-methionine-dependent methyltransferases"/>
    <property type="match status" value="1"/>
</dbReference>
<keyword evidence="2" id="KW-0489">Methyltransferase</keyword>
<dbReference type="PANTHER" id="PTHR12753">
    <property type="entry name" value="AD-003 - RELATED"/>
    <property type="match status" value="1"/>
</dbReference>
<evidence type="ECO:0000313" key="12">
    <source>
        <dbReference type="Proteomes" id="UP001498771"/>
    </source>
</evidence>
<keyword evidence="12" id="KW-1185">Reference proteome</keyword>
<evidence type="ECO:0000256" key="4">
    <source>
        <dbReference type="ARBA" id="ARBA00022691"/>
    </source>
</evidence>
<comment type="caution">
    <text evidence="11">The sequence shown here is derived from an EMBL/GenBank/DDBJ whole genome shotgun (WGS) entry which is preliminary data.</text>
</comment>
<comment type="catalytic activity">
    <reaction evidence="8">
        <text>N-terminal L-seryl-L-prolyl-L-lysyl-[protein] + 3 S-adenosyl-L-methionine = N-terminal N,N,N-trimethyl-L-seryl-L-prolyl-L-lysyl-[protein] + 3 S-adenosyl-L-homocysteine + 3 H(+)</text>
        <dbReference type="Rhea" id="RHEA:54724"/>
        <dbReference type="Rhea" id="RHEA-COMP:13789"/>
        <dbReference type="Rhea" id="RHEA-COMP:13973"/>
        <dbReference type="ChEBI" id="CHEBI:15378"/>
        <dbReference type="ChEBI" id="CHEBI:57856"/>
        <dbReference type="ChEBI" id="CHEBI:59789"/>
        <dbReference type="ChEBI" id="CHEBI:138061"/>
        <dbReference type="ChEBI" id="CHEBI:138317"/>
        <dbReference type="EC" id="2.1.1.244"/>
    </reaction>
</comment>
<sequence>MSTQDNNNSADGAPDTEISYSDAIDYWTTVPATVDGVLGGFGHTSLPRTDVRGSLQFIRSVRRKVLAFDALAGDAAVVKRGCDVGAGIGRVTRDVLTQVCDKVDLVEPVIPFADQIAVELAHAGAAEKLGDVHRVGMQDFFPAKNSYMLVWCQWCLGQLKDTDLVAFLVRCSEALVEGGLIFVKENNTSTDEDEFDSTDSSVTRSDSSFRSIFHMAGLELLVTEIQHGLPAGLYPVRSYALRPYSYHTS</sequence>
<dbReference type="EMBL" id="JBBJBU010000004">
    <property type="protein sequence ID" value="KAK7205867.1"/>
    <property type="molecule type" value="Genomic_DNA"/>
</dbReference>
<comment type="catalytic activity">
    <reaction evidence="9">
        <text>N-terminal L-prolyl-L-prolyl-L-lysyl-[protein] + 2 S-adenosyl-L-methionine = N-terminal N,N-dimethyl-L-prolyl-L-prolyl-L-lysyl-[protein] + 2 S-adenosyl-L-homocysteine + 2 H(+)</text>
        <dbReference type="Rhea" id="RHEA:54736"/>
        <dbReference type="Rhea" id="RHEA-COMP:13787"/>
        <dbReference type="Rhea" id="RHEA-COMP:13974"/>
        <dbReference type="ChEBI" id="CHEBI:15378"/>
        <dbReference type="ChEBI" id="CHEBI:57856"/>
        <dbReference type="ChEBI" id="CHEBI:59789"/>
        <dbReference type="ChEBI" id="CHEBI:138059"/>
        <dbReference type="ChEBI" id="CHEBI:138318"/>
        <dbReference type="EC" id="2.1.1.244"/>
    </reaction>
</comment>
<dbReference type="EC" id="2.1.1.244" evidence="5"/>
<name>A0ABR1F7Q0_9ASCO</name>
<evidence type="ECO:0000256" key="8">
    <source>
        <dbReference type="ARBA" id="ARBA00047306"/>
    </source>
</evidence>